<dbReference type="SUPFAM" id="SSF53474">
    <property type="entry name" value="alpha/beta-Hydrolases"/>
    <property type="match status" value="1"/>
</dbReference>
<dbReference type="Gene3D" id="3.40.50.1820">
    <property type="entry name" value="alpha/beta hydrolase"/>
    <property type="match status" value="1"/>
</dbReference>
<dbReference type="InterPro" id="IPR050266">
    <property type="entry name" value="AB_hydrolase_sf"/>
</dbReference>
<evidence type="ECO:0000313" key="2">
    <source>
        <dbReference type="EMBL" id="KAK7730444.1"/>
    </source>
</evidence>
<dbReference type="InterPro" id="IPR022742">
    <property type="entry name" value="Hydrolase_4"/>
</dbReference>
<proteinExistence type="predicted"/>
<organism evidence="2 3">
    <name type="scientific">Diaporthe eres</name>
    <name type="common">Phomopsis oblonga</name>
    <dbReference type="NCBI Taxonomy" id="83184"/>
    <lineage>
        <taxon>Eukaryota</taxon>
        <taxon>Fungi</taxon>
        <taxon>Dikarya</taxon>
        <taxon>Ascomycota</taxon>
        <taxon>Pezizomycotina</taxon>
        <taxon>Sordariomycetes</taxon>
        <taxon>Sordariomycetidae</taxon>
        <taxon>Diaporthales</taxon>
        <taxon>Diaporthaceae</taxon>
        <taxon>Diaporthe</taxon>
        <taxon>Diaporthe eres species complex</taxon>
    </lineage>
</organism>
<comment type="caution">
    <text evidence="2">The sequence shown here is derived from an EMBL/GenBank/DDBJ whole genome shotgun (WGS) entry which is preliminary data.</text>
</comment>
<dbReference type="PRINTS" id="PR00111">
    <property type="entry name" value="ABHYDROLASE"/>
</dbReference>
<protein>
    <recommendedName>
        <fullName evidence="1">Serine aminopeptidase S33 domain-containing protein</fullName>
    </recommendedName>
</protein>
<dbReference type="InterPro" id="IPR029058">
    <property type="entry name" value="AB_hydrolase_fold"/>
</dbReference>
<dbReference type="PRINTS" id="PR00412">
    <property type="entry name" value="EPOXHYDRLASE"/>
</dbReference>
<dbReference type="Proteomes" id="UP001430848">
    <property type="component" value="Unassembled WGS sequence"/>
</dbReference>
<dbReference type="InterPro" id="IPR000073">
    <property type="entry name" value="AB_hydrolase_1"/>
</dbReference>
<dbReference type="PANTHER" id="PTHR43798">
    <property type="entry name" value="MONOACYLGLYCEROL LIPASE"/>
    <property type="match status" value="1"/>
</dbReference>
<sequence length="302" mass="32454">MSRIRSGTSEQLHLRSAGALADIVDVRNVTSFHGTSTMPFLSISYKRLHYTDYPAASDATKGTIVCHHGLGSSQNFYTPIVPQLTQAGFRVITFDTTGAGRSPYTQIEQSVSSLAADVLGLLDALSIKGNVIVAGHSMGGMVVTHLAAEHKDRIQAIVLIGPVYPSEGVSKVFEKRIETVEREGMEAMANTIPTAATGAKAGPLVAAFIRELLLGQDKAGYLSNCRVIANATRPRYEKIQCPVLLLAGEEDKSAPLEASKKMFEEFGTESSSKRLEVLSGVGHWHCIEAPVVVGDKIVQFLN</sequence>
<dbReference type="PANTHER" id="PTHR43798:SF5">
    <property type="entry name" value="MONOACYLGLYCEROL LIPASE ABHD6"/>
    <property type="match status" value="1"/>
</dbReference>
<feature type="domain" description="Serine aminopeptidase S33" evidence="1">
    <location>
        <begin position="60"/>
        <end position="284"/>
    </location>
</feature>
<dbReference type="Pfam" id="PF12146">
    <property type="entry name" value="Hydrolase_4"/>
    <property type="match status" value="1"/>
</dbReference>
<keyword evidence="3" id="KW-1185">Reference proteome</keyword>
<dbReference type="InterPro" id="IPR000639">
    <property type="entry name" value="Epox_hydrolase-like"/>
</dbReference>
<reference evidence="2 3" key="1">
    <citation type="submission" date="2024-02" db="EMBL/GenBank/DDBJ databases">
        <title>De novo assembly and annotation of 12 fungi associated with fruit tree decline syndrome in Ontario, Canada.</title>
        <authorList>
            <person name="Sulman M."/>
            <person name="Ellouze W."/>
            <person name="Ilyukhin E."/>
        </authorList>
    </citation>
    <scope>NUCLEOTIDE SEQUENCE [LARGE SCALE GENOMIC DNA]</scope>
    <source>
        <strain evidence="2 3">M169</strain>
    </source>
</reference>
<evidence type="ECO:0000259" key="1">
    <source>
        <dbReference type="Pfam" id="PF12146"/>
    </source>
</evidence>
<evidence type="ECO:0000313" key="3">
    <source>
        <dbReference type="Proteomes" id="UP001430848"/>
    </source>
</evidence>
<gene>
    <name evidence="2" type="ORF">SLS63_005689</name>
</gene>
<name>A0ABR1P9Y8_DIAER</name>
<accession>A0ABR1P9Y8</accession>
<dbReference type="EMBL" id="JAKNSF020000025">
    <property type="protein sequence ID" value="KAK7730444.1"/>
    <property type="molecule type" value="Genomic_DNA"/>
</dbReference>